<protein>
    <submittedName>
        <fullName evidence="1">Uncharacterized protein</fullName>
    </submittedName>
</protein>
<keyword evidence="2" id="KW-1185">Reference proteome</keyword>
<organism evidence="1 2">
    <name type="scientific">Panicum virgatum</name>
    <name type="common">Blackwell switchgrass</name>
    <dbReference type="NCBI Taxonomy" id="38727"/>
    <lineage>
        <taxon>Eukaryota</taxon>
        <taxon>Viridiplantae</taxon>
        <taxon>Streptophyta</taxon>
        <taxon>Embryophyta</taxon>
        <taxon>Tracheophyta</taxon>
        <taxon>Spermatophyta</taxon>
        <taxon>Magnoliopsida</taxon>
        <taxon>Liliopsida</taxon>
        <taxon>Poales</taxon>
        <taxon>Poaceae</taxon>
        <taxon>PACMAD clade</taxon>
        <taxon>Panicoideae</taxon>
        <taxon>Panicodae</taxon>
        <taxon>Paniceae</taxon>
        <taxon>Panicinae</taxon>
        <taxon>Panicum</taxon>
        <taxon>Panicum sect. Hiantes</taxon>
    </lineage>
</organism>
<reference evidence="1" key="1">
    <citation type="submission" date="2020-05" db="EMBL/GenBank/DDBJ databases">
        <title>WGS assembly of Panicum virgatum.</title>
        <authorList>
            <person name="Lovell J.T."/>
            <person name="Jenkins J."/>
            <person name="Shu S."/>
            <person name="Juenger T.E."/>
            <person name="Schmutz J."/>
        </authorList>
    </citation>
    <scope>NUCLEOTIDE SEQUENCE</scope>
    <source>
        <strain evidence="1">AP13</strain>
    </source>
</reference>
<proteinExistence type="predicted"/>
<dbReference type="Proteomes" id="UP000823388">
    <property type="component" value="Chromosome 3K"/>
</dbReference>
<comment type="caution">
    <text evidence="1">The sequence shown here is derived from an EMBL/GenBank/DDBJ whole genome shotgun (WGS) entry which is preliminary data.</text>
</comment>
<dbReference type="EMBL" id="CM029041">
    <property type="protein sequence ID" value="KAG2630611.1"/>
    <property type="molecule type" value="Genomic_DNA"/>
</dbReference>
<name>A0A8T0V1P2_PANVG</name>
<sequence length="186" mass="21218">MVDRVMELSSHRQSIVTPSPECSIPSTKSARHASPLYCRRACAPSSLYYVVTRRSRTHLCPLPLLADAEAISSEQSPEVVPSRWRLPALAPFLLHSPRHAIQRWCHLIQEGEGQIAARGVQAFQRRKKRSLTELGSFSFNERVCRGRLRCSEDLKNTIEHPKACDSCFDFWIVSFIRSLVGQHFQF</sequence>
<gene>
    <name evidence="1" type="ORF">PVAP13_3KG537501</name>
</gene>
<dbReference type="AlphaFoldDB" id="A0A8T0V1P2"/>
<evidence type="ECO:0000313" key="2">
    <source>
        <dbReference type="Proteomes" id="UP000823388"/>
    </source>
</evidence>
<accession>A0A8T0V1P2</accession>
<evidence type="ECO:0000313" key="1">
    <source>
        <dbReference type="EMBL" id="KAG2630611.1"/>
    </source>
</evidence>